<dbReference type="InterPro" id="IPR024079">
    <property type="entry name" value="MetalloPept_cat_dom_sf"/>
</dbReference>
<dbReference type="OrthoDB" id="6278496at2"/>
<dbReference type="InterPro" id="IPR013783">
    <property type="entry name" value="Ig-like_fold"/>
</dbReference>
<dbReference type="InterPro" id="IPR026444">
    <property type="entry name" value="Secre_tail"/>
</dbReference>
<dbReference type="Gene3D" id="2.60.40.10">
    <property type="entry name" value="Immunoglobulins"/>
    <property type="match status" value="1"/>
</dbReference>
<dbReference type="GO" id="GO:0008237">
    <property type="term" value="F:metallopeptidase activity"/>
    <property type="evidence" value="ECO:0007669"/>
    <property type="project" value="InterPro"/>
</dbReference>
<dbReference type="Pfam" id="PF05572">
    <property type="entry name" value="Peptidase_M43"/>
    <property type="match status" value="1"/>
</dbReference>
<dbReference type="NCBIfam" id="TIGR04183">
    <property type="entry name" value="Por_Secre_tail"/>
    <property type="match status" value="1"/>
</dbReference>
<keyword evidence="5" id="KW-1185">Reference proteome</keyword>
<accession>A0A327WZX7</accession>
<dbReference type="Pfam" id="PF20009">
    <property type="entry name" value="GEVED"/>
    <property type="match status" value="1"/>
</dbReference>
<sequence>MKSSFFYLLLFYLIVTITDASAQHFCAHSSASVEQIHQTRLVLKQYQATVKNKRLATGPLTYIPLKVHLVRNNDGTGGAQVSSLMTALAGMNTQFLPAGIQFYLVGATPNQINNSLAYNLEWSTNQSFITTNRDPAAANLFVVNSLTINGISYGGFGGDNVILTISSLTPALLTHEFGHHFSLLHTFGNGQELASAANCATAADLICDTPADPWDLPGGGNTDDGSCTYKGGLTDPQGRPYQPMMDNVMSGWQCSRTPTARFTAGQQQVMTASLAYWLQNPTPARNYTRAPDAVAAPTLLSVTRTSGKAQLTWQDNSANEAGFLIERAIETPESFSAIGGVPPNSTTFTDAGIASSKTYYYRIRPANTATGSLSNTLAFSSGLLYCAPRYLSAYPSSPANGHVGIDDVVLRNAANTVLLSNTGSGFSTGSYADYSAGIAPATLTAGQSYSLTLKGKFEVLNQASAAVWIDYNRDGVFGLNERVLAPVQKLVSGNSLTASFTVPQSVPSGPTYMRIRIASLVPPDPTKVNDPCGLLYGKGEAEDYAVSIQPEIPPGINIGPVAAVCAGAQLSVPFSTTGTFQSGNTFNVQLSDATGSTFTDLPTSGTTSPLTVVIPATTPAGSGYRIRIVSSNPALTSQSSAAFTIQAPATASIGGSATINSGQSVPLAISLGGTGPWSLTITASTGETYPFTMPIPQFTLYVAPQQTTTYQIAQVRNSCGTGPGSGSATIIVQTPCPVPTATLLGSTTLTAGQRATLQAVFRGAAPYNFTLSNGQTFTNLTQNPFSFTVSPTQTTTYTLATISNGCGTGTTTGSATVTVMAGVTCPGLTASVAGNTTITSGQSTPLDISLTGSGPWSLTVSASTGENFSFTMPINRFYLYVAPRQTTTYRISQVRAACGLGTSAGSAVVTVRVPNGRTDGQVPPAFFVSEVLLSEAHELSTGPTAKGFRAEKSLWVHPNPVTRGAITINYQLHQDGPVALYLVNSLGVVVKTVLDNTVSTAGVHTLPVSLAELAPGSYILILKHNGVLKSEKLMIIR</sequence>
<protein>
    <submittedName>
        <fullName evidence="4">Putative secreted protein (Por secretion system target)</fullName>
    </submittedName>
</protein>
<dbReference type="SUPFAM" id="SSF55486">
    <property type="entry name" value="Metalloproteases ('zincins'), catalytic domain"/>
    <property type="match status" value="1"/>
</dbReference>
<dbReference type="EMBL" id="QLMC01000003">
    <property type="protein sequence ID" value="RAJ97915.1"/>
    <property type="molecule type" value="Genomic_DNA"/>
</dbReference>
<gene>
    <name evidence="4" type="ORF">LX87_02822</name>
</gene>
<feature type="chain" id="PRO_5016420521" evidence="1">
    <location>
        <begin position="23"/>
        <end position="1037"/>
    </location>
</feature>
<dbReference type="SUPFAM" id="SSF49265">
    <property type="entry name" value="Fibronectin type III"/>
    <property type="match status" value="1"/>
</dbReference>
<dbReference type="Gene3D" id="3.40.390.10">
    <property type="entry name" value="Collagenase (Catalytic Domain)"/>
    <property type="match status" value="1"/>
</dbReference>
<comment type="caution">
    <text evidence="4">The sequence shown here is derived from an EMBL/GenBank/DDBJ whole genome shotgun (WGS) entry which is preliminary data.</text>
</comment>
<feature type="signal peptide" evidence="1">
    <location>
        <begin position="1"/>
        <end position="22"/>
    </location>
</feature>
<keyword evidence="1" id="KW-0732">Signal</keyword>
<feature type="domain" description="GEVED" evidence="3">
    <location>
        <begin position="466"/>
        <end position="546"/>
    </location>
</feature>
<dbReference type="InterPro" id="IPR008754">
    <property type="entry name" value="Peptidase_M43"/>
</dbReference>
<organism evidence="4 5">
    <name type="scientific">Larkinella arboricola</name>
    <dbReference type="NCBI Taxonomy" id="643671"/>
    <lineage>
        <taxon>Bacteria</taxon>
        <taxon>Pseudomonadati</taxon>
        <taxon>Bacteroidota</taxon>
        <taxon>Cytophagia</taxon>
        <taxon>Cytophagales</taxon>
        <taxon>Spirosomataceae</taxon>
        <taxon>Larkinella</taxon>
    </lineage>
</organism>
<feature type="domain" description="Peptidase M43 pregnancy-associated plasma-A" evidence="2">
    <location>
        <begin position="168"/>
        <end position="215"/>
    </location>
</feature>
<dbReference type="AlphaFoldDB" id="A0A327WZX7"/>
<dbReference type="RefSeq" id="WP_111628865.1">
    <property type="nucleotide sequence ID" value="NZ_QLMC01000003.1"/>
</dbReference>
<proteinExistence type="predicted"/>
<dbReference type="InterPro" id="IPR045474">
    <property type="entry name" value="GEVED"/>
</dbReference>
<dbReference type="Proteomes" id="UP000248790">
    <property type="component" value="Unassembled WGS sequence"/>
</dbReference>
<evidence type="ECO:0000256" key="1">
    <source>
        <dbReference type="SAM" id="SignalP"/>
    </source>
</evidence>
<reference evidence="4 5" key="1">
    <citation type="submission" date="2018-06" db="EMBL/GenBank/DDBJ databases">
        <title>Genomic Encyclopedia of Archaeal and Bacterial Type Strains, Phase II (KMG-II): from individual species to whole genera.</title>
        <authorList>
            <person name="Goeker M."/>
        </authorList>
    </citation>
    <scope>NUCLEOTIDE SEQUENCE [LARGE SCALE GENOMIC DNA]</scope>
    <source>
        <strain evidence="4 5">DSM 21851</strain>
    </source>
</reference>
<evidence type="ECO:0000259" key="2">
    <source>
        <dbReference type="Pfam" id="PF05572"/>
    </source>
</evidence>
<evidence type="ECO:0000313" key="4">
    <source>
        <dbReference type="EMBL" id="RAJ97915.1"/>
    </source>
</evidence>
<evidence type="ECO:0000313" key="5">
    <source>
        <dbReference type="Proteomes" id="UP000248790"/>
    </source>
</evidence>
<dbReference type="InterPro" id="IPR036116">
    <property type="entry name" value="FN3_sf"/>
</dbReference>
<evidence type="ECO:0000259" key="3">
    <source>
        <dbReference type="Pfam" id="PF20009"/>
    </source>
</evidence>
<name>A0A327WZX7_LARAB</name>